<dbReference type="EMBL" id="BTRK01000004">
    <property type="protein sequence ID" value="GMR47652.1"/>
    <property type="molecule type" value="Genomic_DNA"/>
</dbReference>
<evidence type="ECO:0000256" key="1">
    <source>
        <dbReference type="SAM" id="Phobius"/>
    </source>
</evidence>
<feature type="transmembrane region" description="Helical" evidence="1">
    <location>
        <begin position="168"/>
        <end position="190"/>
    </location>
</feature>
<feature type="transmembrane region" description="Helical" evidence="1">
    <location>
        <begin position="250"/>
        <end position="270"/>
    </location>
</feature>
<proteinExistence type="predicted"/>
<sequence length="341" mass="37270">LSGWFFPCIRAIKRGGRQERRGETAIDHTLPSINPQSYNQDPYISPQSSYGYARHLGTIDRPSYVLPRIRIPEGMRSEDLTLSPISFHIPRINSGETASPYSVNYVPQGPVYLPPVPPSVTDVDEYYGKHVNLPQGAILADPQLVPAEPKNVEEKALNDNTALSFQTILFALLRYPALICVFFAASSLWGRGMNVKKVQNEFSTGMAAFCSGAALLLLSLLLLSDHRNCYLRAQILVKGMLSLQAWSRHIVGMLGVGGAVVTIVFAAMTIEPLQKQTDAECATSGCLSHSERLVQLAVLIGASSLVLMMALFALVMGCVGVYQMKSLLEHEKKASVQPVLP</sequence>
<name>A0AAN5I0Q4_9BILA</name>
<dbReference type="Proteomes" id="UP001328107">
    <property type="component" value="Unassembled WGS sequence"/>
</dbReference>
<evidence type="ECO:0000313" key="3">
    <source>
        <dbReference type="Proteomes" id="UP001328107"/>
    </source>
</evidence>
<evidence type="ECO:0000313" key="2">
    <source>
        <dbReference type="EMBL" id="GMR47652.1"/>
    </source>
</evidence>
<gene>
    <name evidence="2" type="ORF">PMAYCL1PPCAC_17847</name>
</gene>
<feature type="non-terminal residue" evidence="2">
    <location>
        <position position="1"/>
    </location>
</feature>
<reference evidence="3" key="1">
    <citation type="submission" date="2022-10" db="EMBL/GenBank/DDBJ databases">
        <title>Genome assembly of Pristionchus species.</title>
        <authorList>
            <person name="Yoshida K."/>
            <person name="Sommer R.J."/>
        </authorList>
    </citation>
    <scope>NUCLEOTIDE SEQUENCE [LARGE SCALE GENOMIC DNA]</scope>
    <source>
        <strain evidence="3">RS5460</strain>
    </source>
</reference>
<accession>A0AAN5I0Q4</accession>
<organism evidence="2 3">
    <name type="scientific">Pristionchus mayeri</name>
    <dbReference type="NCBI Taxonomy" id="1317129"/>
    <lineage>
        <taxon>Eukaryota</taxon>
        <taxon>Metazoa</taxon>
        <taxon>Ecdysozoa</taxon>
        <taxon>Nematoda</taxon>
        <taxon>Chromadorea</taxon>
        <taxon>Rhabditida</taxon>
        <taxon>Rhabditina</taxon>
        <taxon>Diplogasteromorpha</taxon>
        <taxon>Diplogasteroidea</taxon>
        <taxon>Neodiplogasteridae</taxon>
        <taxon>Pristionchus</taxon>
    </lineage>
</organism>
<feature type="transmembrane region" description="Helical" evidence="1">
    <location>
        <begin position="297"/>
        <end position="322"/>
    </location>
</feature>
<keyword evidence="1" id="KW-1133">Transmembrane helix</keyword>
<dbReference type="AlphaFoldDB" id="A0AAN5I0Q4"/>
<keyword evidence="1" id="KW-0472">Membrane</keyword>
<comment type="caution">
    <text evidence="2">The sequence shown here is derived from an EMBL/GenBank/DDBJ whole genome shotgun (WGS) entry which is preliminary data.</text>
</comment>
<protein>
    <submittedName>
        <fullName evidence="2">Uncharacterized protein</fullName>
    </submittedName>
</protein>
<feature type="non-terminal residue" evidence="2">
    <location>
        <position position="341"/>
    </location>
</feature>
<feature type="transmembrane region" description="Helical" evidence="1">
    <location>
        <begin position="202"/>
        <end position="223"/>
    </location>
</feature>
<keyword evidence="1" id="KW-0812">Transmembrane</keyword>
<keyword evidence="3" id="KW-1185">Reference proteome</keyword>